<protein>
    <submittedName>
        <fullName evidence="1">Uncharacterized protein</fullName>
    </submittedName>
</protein>
<reference evidence="1" key="1">
    <citation type="submission" date="2022-06" db="EMBL/GenBank/DDBJ databases">
        <title>Genome Sequence of Candolleomyces eurysporus.</title>
        <authorList>
            <person name="Buettner E."/>
        </authorList>
    </citation>
    <scope>NUCLEOTIDE SEQUENCE</scope>
    <source>
        <strain evidence="1">VTCC 930004</strain>
    </source>
</reference>
<dbReference type="Proteomes" id="UP001140091">
    <property type="component" value="Unassembled WGS sequence"/>
</dbReference>
<dbReference type="AlphaFoldDB" id="A0A9W8MBZ8"/>
<keyword evidence="2" id="KW-1185">Reference proteome</keyword>
<evidence type="ECO:0000313" key="2">
    <source>
        <dbReference type="Proteomes" id="UP001140091"/>
    </source>
</evidence>
<organism evidence="1 2">
    <name type="scientific">Candolleomyces eurysporus</name>
    <dbReference type="NCBI Taxonomy" id="2828524"/>
    <lineage>
        <taxon>Eukaryota</taxon>
        <taxon>Fungi</taxon>
        <taxon>Dikarya</taxon>
        <taxon>Basidiomycota</taxon>
        <taxon>Agaricomycotina</taxon>
        <taxon>Agaricomycetes</taxon>
        <taxon>Agaricomycetidae</taxon>
        <taxon>Agaricales</taxon>
        <taxon>Agaricineae</taxon>
        <taxon>Psathyrellaceae</taxon>
        <taxon>Candolleomyces</taxon>
    </lineage>
</organism>
<proteinExistence type="predicted"/>
<feature type="non-terminal residue" evidence="1">
    <location>
        <position position="1"/>
    </location>
</feature>
<comment type="caution">
    <text evidence="1">The sequence shown here is derived from an EMBL/GenBank/DDBJ whole genome shotgun (WGS) entry which is preliminary data.</text>
</comment>
<evidence type="ECO:0000313" key="1">
    <source>
        <dbReference type="EMBL" id="KAJ2923094.1"/>
    </source>
</evidence>
<sequence length="147" mass="16942">MDAKLVKKSYKLKAKSASALFMEDHAKEIKAQASEMGHASSGEYLRNYHSIKKEMYNKLDQEVQLFIDDAHFLAEIIRTSLTTWETLYNLLQALTGEGMDRWSIGVIGAYFNQNKQWKMFNVTVPLQGVKMESFTKKIPDKVYVHTN</sequence>
<name>A0A9W8MBZ8_9AGAR</name>
<accession>A0A9W8MBZ8</accession>
<dbReference type="EMBL" id="JANBPK010001425">
    <property type="protein sequence ID" value="KAJ2923094.1"/>
    <property type="molecule type" value="Genomic_DNA"/>
</dbReference>
<gene>
    <name evidence="1" type="ORF">H1R20_g14001</name>
</gene>
<dbReference type="OrthoDB" id="3061702at2759"/>